<accession>A0A9W9ERS3</accession>
<reference evidence="13" key="2">
    <citation type="journal article" date="2023" name="IMA Fungus">
        <title>Comparative genomic study of the Penicillium genus elucidates a diverse pangenome and 15 lateral gene transfer events.</title>
        <authorList>
            <person name="Petersen C."/>
            <person name="Sorensen T."/>
            <person name="Nielsen M.R."/>
            <person name="Sondergaard T.E."/>
            <person name="Sorensen J.L."/>
            <person name="Fitzpatrick D.A."/>
            <person name="Frisvad J.C."/>
            <person name="Nielsen K.L."/>
        </authorList>
    </citation>
    <scope>NUCLEOTIDE SEQUENCE</scope>
    <source>
        <strain evidence="13">IBT 34128</strain>
    </source>
</reference>
<keyword evidence="7" id="KW-0597">Phosphoprotein</keyword>
<dbReference type="InterPro" id="IPR036871">
    <property type="entry name" value="PX_dom_sf"/>
</dbReference>
<feature type="compositionally biased region" description="Low complexity" evidence="11">
    <location>
        <begin position="554"/>
        <end position="566"/>
    </location>
</feature>
<dbReference type="GO" id="GO:0045053">
    <property type="term" value="P:protein retention in Golgi apparatus"/>
    <property type="evidence" value="ECO:0007669"/>
    <property type="project" value="TreeGrafter"/>
</dbReference>
<evidence type="ECO:0000256" key="11">
    <source>
        <dbReference type="SAM" id="MobiDB-lite"/>
    </source>
</evidence>
<organism evidence="13 14">
    <name type="scientific">Penicillium alfredii</name>
    <dbReference type="NCBI Taxonomy" id="1506179"/>
    <lineage>
        <taxon>Eukaryota</taxon>
        <taxon>Fungi</taxon>
        <taxon>Dikarya</taxon>
        <taxon>Ascomycota</taxon>
        <taxon>Pezizomycotina</taxon>
        <taxon>Eurotiomycetes</taxon>
        <taxon>Eurotiomycetidae</taxon>
        <taxon>Eurotiales</taxon>
        <taxon>Aspergillaceae</taxon>
        <taxon>Penicillium</taxon>
    </lineage>
</organism>
<name>A0A9W9ERS3_9EURO</name>
<dbReference type="InterPro" id="IPR001683">
    <property type="entry name" value="PX_dom"/>
</dbReference>
<comment type="similarity">
    <text evidence="4">Belongs to the sorting nexin family.</text>
</comment>
<evidence type="ECO:0000313" key="14">
    <source>
        <dbReference type="Proteomes" id="UP001141434"/>
    </source>
</evidence>
<reference evidence="13" key="1">
    <citation type="submission" date="2022-11" db="EMBL/GenBank/DDBJ databases">
        <authorList>
            <person name="Petersen C."/>
        </authorList>
    </citation>
    <scope>NUCLEOTIDE SEQUENCE</scope>
    <source>
        <strain evidence="13">IBT 34128</strain>
    </source>
</reference>
<dbReference type="GO" id="GO:0042147">
    <property type="term" value="P:retrograde transport, endosome to Golgi"/>
    <property type="evidence" value="ECO:0007669"/>
    <property type="project" value="TreeGrafter"/>
</dbReference>
<sequence length="576" mass="63441">MDLDAGDSPWGDEPSQSTTTHVTPKPDTEDSAGSPRTIRTVKQRPCSSYARGTRCPRGRKISAQATRLEAVDDTVDPLGPLGEAPLEAGTSTEEAPAPPQKEPFAGRSARPLSSPSQASSAAGVADSVNVEDDATGFRGPPPVQPPMDTEGPKRQSQPSVSVEQAAKPTFEISVGDPHKVGDLTSSHIVYQVRTKTTSKAYRQPEFAVTRRYRDFLWIYNSLHNNNPGVVVAPPPEKQAVGRFDTNFVESRRAALERMLNKIASHPILQHDADLKIFLESEAFNVDVKNKENREPDLGQNKGMLSSFGISVGGGTKFVEHDDWFHDRKVYMDALENQLRALMKSIDTVVAQRKGLAEAAGDFSSSLHALSAVELSPALSSPLDGLSELQLRVRELYERQAQQDVLTLGITIDEYIRLIGSVKTAFSQRQKAFHSWHAAESDLQKRKNTQDKLLRQGKTQQDRLNQVSADVADAERKVHQTRLLFDDMGRLMRNELQRFEREKVEDFKSGVETFLESAVEAQKELIELWETFLLRLDAGEEGFPYYVPPPVAGEVSAGAESTASGSEIAPVVADEEV</sequence>
<dbReference type="SUPFAM" id="SSF103657">
    <property type="entry name" value="BAR/IMD domain-like"/>
    <property type="match status" value="1"/>
</dbReference>
<evidence type="ECO:0000256" key="7">
    <source>
        <dbReference type="ARBA" id="ARBA00022553"/>
    </source>
</evidence>
<feature type="domain" description="PX" evidence="12">
    <location>
        <begin position="168"/>
        <end position="284"/>
    </location>
</feature>
<dbReference type="InterPro" id="IPR027267">
    <property type="entry name" value="AH/BAR_dom_sf"/>
</dbReference>
<dbReference type="FunFam" id="3.30.1520.10:FF:000013">
    <property type="entry name" value="Putative Sorting nexin 3"/>
    <property type="match status" value="1"/>
</dbReference>
<dbReference type="PROSITE" id="PS50195">
    <property type="entry name" value="PX"/>
    <property type="match status" value="1"/>
</dbReference>
<gene>
    <name evidence="13" type="ORF">NUU61_008058</name>
</gene>
<feature type="compositionally biased region" description="Low complexity" evidence="11">
    <location>
        <begin position="107"/>
        <end position="122"/>
    </location>
</feature>
<evidence type="ECO:0000256" key="1">
    <source>
        <dbReference type="ARBA" id="ARBA00004287"/>
    </source>
</evidence>
<keyword evidence="8" id="KW-0653">Protein transport</keyword>
<dbReference type="GO" id="GO:0005768">
    <property type="term" value="C:endosome"/>
    <property type="evidence" value="ECO:0007669"/>
    <property type="project" value="UniProtKB-ARBA"/>
</dbReference>
<dbReference type="Proteomes" id="UP001141434">
    <property type="component" value="Unassembled WGS sequence"/>
</dbReference>
<evidence type="ECO:0000256" key="6">
    <source>
        <dbReference type="ARBA" id="ARBA00022490"/>
    </source>
</evidence>
<dbReference type="CDD" id="cd06861">
    <property type="entry name" value="PX_Vps5p"/>
    <property type="match status" value="1"/>
</dbReference>
<comment type="subcellular location">
    <subcellularLocation>
        <location evidence="2">Cytoplasm</location>
    </subcellularLocation>
    <subcellularLocation>
        <location evidence="3">Golgi apparatus</location>
    </subcellularLocation>
    <subcellularLocation>
        <location evidence="1">Membrane</location>
        <topology evidence="1">Peripheral membrane protein</topology>
        <orientation evidence="1">Cytoplasmic side</orientation>
    </subcellularLocation>
</comment>
<dbReference type="AlphaFoldDB" id="A0A9W9ERS3"/>
<dbReference type="InterPro" id="IPR035803">
    <property type="entry name" value="BAR_Vps5"/>
</dbReference>
<comment type="caution">
    <text evidence="13">The sequence shown here is derived from an EMBL/GenBank/DDBJ whole genome shotgun (WGS) entry which is preliminary data.</text>
</comment>
<keyword evidence="9" id="KW-0333">Golgi apparatus</keyword>
<evidence type="ECO:0000256" key="2">
    <source>
        <dbReference type="ARBA" id="ARBA00004496"/>
    </source>
</evidence>
<dbReference type="InterPro" id="IPR037868">
    <property type="entry name" value="PX_Vps5"/>
</dbReference>
<keyword evidence="14" id="KW-1185">Reference proteome</keyword>
<dbReference type="Gene3D" id="1.20.1270.60">
    <property type="entry name" value="Arfaptin homology (AH) domain/BAR domain"/>
    <property type="match status" value="1"/>
</dbReference>
<dbReference type="GeneID" id="81397752"/>
<dbReference type="GO" id="GO:0005829">
    <property type="term" value="C:cytosol"/>
    <property type="evidence" value="ECO:0007669"/>
    <property type="project" value="GOC"/>
</dbReference>
<protein>
    <recommendedName>
        <fullName evidence="12">PX domain-containing protein</fullName>
    </recommendedName>
</protein>
<dbReference type="GO" id="GO:0005794">
    <property type="term" value="C:Golgi apparatus"/>
    <property type="evidence" value="ECO:0007669"/>
    <property type="project" value="UniProtKB-SubCell"/>
</dbReference>
<evidence type="ECO:0000256" key="3">
    <source>
        <dbReference type="ARBA" id="ARBA00004555"/>
    </source>
</evidence>
<evidence type="ECO:0000256" key="4">
    <source>
        <dbReference type="ARBA" id="ARBA00010883"/>
    </source>
</evidence>
<dbReference type="GO" id="GO:0035091">
    <property type="term" value="F:phosphatidylinositol binding"/>
    <property type="evidence" value="ECO:0007669"/>
    <property type="project" value="InterPro"/>
</dbReference>
<keyword evidence="5" id="KW-0813">Transport</keyword>
<evidence type="ECO:0000256" key="9">
    <source>
        <dbReference type="ARBA" id="ARBA00023034"/>
    </source>
</evidence>
<evidence type="ECO:0000256" key="8">
    <source>
        <dbReference type="ARBA" id="ARBA00022927"/>
    </source>
</evidence>
<keyword evidence="6" id="KW-0963">Cytoplasm</keyword>
<dbReference type="GO" id="GO:0015031">
    <property type="term" value="P:protein transport"/>
    <property type="evidence" value="ECO:0007669"/>
    <property type="project" value="UniProtKB-KW"/>
</dbReference>
<keyword evidence="10" id="KW-0472">Membrane</keyword>
<dbReference type="Pfam" id="PF00787">
    <property type="entry name" value="PX"/>
    <property type="match status" value="1"/>
</dbReference>
<dbReference type="SMART" id="SM00312">
    <property type="entry name" value="PX"/>
    <property type="match status" value="1"/>
</dbReference>
<evidence type="ECO:0000256" key="5">
    <source>
        <dbReference type="ARBA" id="ARBA00022448"/>
    </source>
</evidence>
<dbReference type="Pfam" id="PF09325">
    <property type="entry name" value="Vps5"/>
    <property type="match status" value="1"/>
</dbReference>
<dbReference type="CDD" id="cd07627">
    <property type="entry name" value="BAR_Vps5p"/>
    <property type="match status" value="1"/>
</dbReference>
<dbReference type="SUPFAM" id="SSF64268">
    <property type="entry name" value="PX domain"/>
    <property type="match status" value="1"/>
</dbReference>
<feature type="region of interest" description="Disordered" evidence="11">
    <location>
        <begin position="1"/>
        <end position="163"/>
    </location>
</feature>
<dbReference type="PANTHER" id="PTHR10555:SF170">
    <property type="entry name" value="FI18122P1"/>
    <property type="match status" value="1"/>
</dbReference>
<evidence type="ECO:0000256" key="10">
    <source>
        <dbReference type="ARBA" id="ARBA00023136"/>
    </source>
</evidence>
<dbReference type="Gene3D" id="3.30.1520.10">
    <property type="entry name" value="Phox-like domain"/>
    <property type="match status" value="1"/>
</dbReference>
<dbReference type="OrthoDB" id="271164at2759"/>
<dbReference type="PANTHER" id="PTHR10555">
    <property type="entry name" value="SORTING NEXIN"/>
    <property type="match status" value="1"/>
</dbReference>
<dbReference type="InterPro" id="IPR015404">
    <property type="entry name" value="Vps5_C"/>
</dbReference>
<proteinExistence type="inferred from homology"/>
<dbReference type="GO" id="GO:0030904">
    <property type="term" value="C:retromer complex"/>
    <property type="evidence" value="ECO:0007669"/>
    <property type="project" value="UniProtKB-ARBA"/>
</dbReference>
<dbReference type="FunFam" id="1.20.1270.60:FF:000022">
    <property type="entry name" value="Sorting nexin 3 protein"/>
    <property type="match status" value="1"/>
</dbReference>
<evidence type="ECO:0000313" key="13">
    <source>
        <dbReference type="EMBL" id="KAJ5086751.1"/>
    </source>
</evidence>
<dbReference type="EMBL" id="JAPMSZ010000010">
    <property type="protein sequence ID" value="KAJ5086751.1"/>
    <property type="molecule type" value="Genomic_DNA"/>
</dbReference>
<dbReference type="RefSeq" id="XP_056508876.1">
    <property type="nucleotide sequence ID" value="XM_056658583.1"/>
</dbReference>
<evidence type="ECO:0000259" key="12">
    <source>
        <dbReference type="PROSITE" id="PS50195"/>
    </source>
</evidence>
<feature type="region of interest" description="Disordered" evidence="11">
    <location>
        <begin position="554"/>
        <end position="576"/>
    </location>
</feature>